<dbReference type="NCBIfam" id="TIGR00546">
    <property type="entry name" value="lnt"/>
    <property type="match status" value="1"/>
</dbReference>
<keyword evidence="7 9" id="KW-0472">Membrane</keyword>
<comment type="subcellular location">
    <subcellularLocation>
        <location evidence="1 9">Cell membrane</location>
        <topology evidence="1 9">Multi-pass membrane protein</topology>
    </subcellularLocation>
</comment>
<feature type="transmembrane region" description="Helical" evidence="9">
    <location>
        <begin position="476"/>
        <end position="498"/>
    </location>
</feature>
<dbReference type="Gene3D" id="3.60.110.10">
    <property type="entry name" value="Carbon-nitrogen hydrolase"/>
    <property type="match status" value="1"/>
</dbReference>
<dbReference type="InterPro" id="IPR036526">
    <property type="entry name" value="C-N_Hydrolase_sf"/>
</dbReference>
<accession>A0ABT1GB89</accession>
<evidence type="ECO:0000313" key="12">
    <source>
        <dbReference type="Proteomes" id="UP001523550"/>
    </source>
</evidence>
<dbReference type="HAMAP" id="MF_01148">
    <property type="entry name" value="Lnt"/>
    <property type="match status" value="1"/>
</dbReference>
<dbReference type="GO" id="GO:0016746">
    <property type="term" value="F:acyltransferase activity"/>
    <property type="evidence" value="ECO:0007669"/>
    <property type="project" value="UniProtKB-KW"/>
</dbReference>
<protein>
    <recommendedName>
        <fullName evidence="9">Apolipoprotein N-acyltransferase</fullName>
        <shortName evidence="9">ALP N-acyltransferase</shortName>
        <ecNumber evidence="9">2.3.1.269</ecNumber>
    </recommendedName>
</protein>
<dbReference type="SUPFAM" id="SSF56317">
    <property type="entry name" value="Carbon-nitrogen hydrolase"/>
    <property type="match status" value="1"/>
</dbReference>
<dbReference type="CDD" id="cd07571">
    <property type="entry name" value="ALP_N-acyl_transferase"/>
    <property type="match status" value="1"/>
</dbReference>
<evidence type="ECO:0000313" key="11">
    <source>
        <dbReference type="EMBL" id="MCP1728559.1"/>
    </source>
</evidence>
<evidence type="ECO:0000259" key="10">
    <source>
        <dbReference type="PROSITE" id="PS50263"/>
    </source>
</evidence>
<feature type="transmembrane region" description="Helical" evidence="9">
    <location>
        <begin position="126"/>
        <end position="144"/>
    </location>
</feature>
<comment type="caution">
    <text evidence="11">The sequence shown here is derived from an EMBL/GenBank/DDBJ whole genome shotgun (WGS) entry which is preliminary data.</text>
</comment>
<feature type="transmembrane region" description="Helical" evidence="9">
    <location>
        <begin position="57"/>
        <end position="78"/>
    </location>
</feature>
<evidence type="ECO:0000256" key="4">
    <source>
        <dbReference type="ARBA" id="ARBA00022679"/>
    </source>
</evidence>
<keyword evidence="12" id="KW-1185">Reference proteome</keyword>
<keyword evidence="3 9" id="KW-1003">Cell membrane</keyword>
<dbReference type="InterPro" id="IPR004563">
    <property type="entry name" value="Apolipo_AcylTrfase"/>
</dbReference>
<dbReference type="PANTHER" id="PTHR38686:SF1">
    <property type="entry name" value="APOLIPOPROTEIN N-ACYLTRANSFERASE"/>
    <property type="match status" value="1"/>
</dbReference>
<evidence type="ECO:0000256" key="9">
    <source>
        <dbReference type="HAMAP-Rule" id="MF_01148"/>
    </source>
</evidence>
<reference evidence="11 12" key="1">
    <citation type="submission" date="2022-03" db="EMBL/GenBank/DDBJ databases">
        <title>Genomic Encyclopedia of Type Strains, Phase III (KMG-III): the genomes of soil and plant-associated and newly described type strains.</title>
        <authorList>
            <person name="Whitman W."/>
        </authorList>
    </citation>
    <scope>NUCLEOTIDE SEQUENCE [LARGE SCALE GENOMIC DNA]</scope>
    <source>
        <strain evidence="11 12">BSker1</strain>
    </source>
</reference>
<dbReference type="Pfam" id="PF00795">
    <property type="entry name" value="CN_hydrolase"/>
    <property type="match status" value="1"/>
</dbReference>
<dbReference type="PANTHER" id="PTHR38686">
    <property type="entry name" value="APOLIPOPROTEIN N-ACYLTRANSFERASE"/>
    <property type="match status" value="1"/>
</dbReference>
<evidence type="ECO:0000256" key="1">
    <source>
        <dbReference type="ARBA" id="ARBA00004651"/>
    </source>
</evidence>
<dbReference type="InterPro" id="IPR045378">
    <property type="entry name" value="LNT_N"/>
</dbReference>
<evidence type="ECO:0000256" key="7">
    <source>
        <dbReference type="ARBA" id="ARBA00023136"/>
    </source>
</evidence>
<feature type="transmembrane region" description="Helical" evidence="9">
    <location>
        <begin position="20"/>
        <end position="50"/>
    </location>
</feature>
<comment type="pathway">
    <text evidence="9">Protein modification; lipoprotein biosynthesis (N-acyl transfer).</text>
</comment>
<comment type="function">
    <text evidence="9">Catalyzes the phospholipid dependent N-acylation of the N-terminal cysteine of apolipoprotein, the last step in lipoprotein maturation.</text>
</comment>
<dbReference type="Proteomes" id="UP001523550">
    <property type="component" value="Unassembled WGS sequence"/>
</dbReference>
<feature type="domain" description="CN hydrolase" evidence="10">
    <location>
        <begin position="230"/>
        <end position="469"/>
    </location>
</feature>
<keyword evidence="5 9" id="KW-0812">Transmembrane</keyword>
<comment type="catalytic activity">
    <reaction evidence="9">
        <text>N-terminal S-1,2-diacyl-sn-glyceryl-L-cysteinyl-[lipoprotein] + a glycerophospholipid = N-acyl-S-1,2-diacyl-sn-glyceryl-L-cysteinyl-[lipoprotein] + a 2-acyl-sn-glycero-3-phospholipid + H(+)</text>
        <dbReference type="Rhea" id="RHEA:48228"/>
        <dbReference type="Rhea" id="RHEA-COMP:14681"/>
        <dbReference type="Rhea" id="RHEA-COMP:14684"/>
        <dbReference type="ChEBI" id="CHEBI:15378"/>
        <dbReference type="ChEBI" id="CHEBI:136912"/>
        <dbReference type="ChEBI" id="CHEBI:140656"/>
        <dbReference type="ChEBI" id="CHEBI:140657"/>
        <dbReference type="ChEBI" id="CHEBI:140660"/>
        <dbReference type="EC" id="2.3.1.269"/>
    </reaction>
</comment>
<dbReference type="RefSeq" id="WP_253451035.1">
    <property type="nucleotide sequence ID" value="NZ_JALJYF010000003.1"/>
</dbReference>
<dbReference type="EMBL" id="JALJYF010000003">
    <property type="protein sequence ID" value="MCP1728559.1"/>
    <property type="molecule type" value="Genomic_DNA"/>
</dbReference>
<feature type="transmembrane region" description="Helical" evidence="9">
    <location>
        <begin position="199"/>
        <end position="217"/>
    </location>
</feature>
<evidence type="ECO:0000256" key="3">
    <source>
        <dbReference type="ARBA" id="ARBA00022475"/>
    </source>
</evidence>
<feature type="transmembrane region" description="Helical" evidence="9">
    <location>
        <begin position="90"/>
        <end position="114"/>
    </location>
</feature>
<dbReference type="InterPro" id="IPR003010">
    <property type="entry name" value="C-N_Hydrolase"/>
</dbReference>
<evidence type="ECO:0000256" key="2">
    <source>
        <dbReference type="ARBA" id="ARBA00010065"/>
    </source>
</evidence>
<evidence type="ECO:0000256" key="8">
    <source>
        <dbReference type="ARBA" id="ARBA00023315"/>
    </source>
</evidence>
<evidence type="ECO:0000256" key="5">
    <source>
        <dbReference type="ARBA" id="ARBA00022692"/>
    </source>
</evidence>
<dbReference type="EC" id="2.3.1.269" evidence="9"/>
<proteinExistence type="inferred from homology"/>
<name>A0ABT1GB89_9GAMM</name>
<keyword evidence="8 9" id="KW-0012">Acyltransferase</keyword>
<keyword evidence="4 9" id="KW-0808">Transferase</keyword>
<keyword evidence="6 9" id="KW-1133">Transmembrane helix</keyword>
<gene>
    <name evidence="9" type="primary">lnt</name>
    <name evidence="11" type="ORF">J2T60_002573</name>
</gene>
<dbReference type="Pfam" id="PF20154">
    <property type="entry name" value="LNT_N"/>
    <property type="match status" value="1"/>
</dbReference>
<organism evidence="11 12">
    <name type="scientific">Natronospira proteinivora</name>
    <dbReference type="NCBI Taxonomy" id="1807133"/>
    <lineage>
        <taxon>Bacteria</taxon>
        <taxon>Pseudomonadati</taxon>
        <taxon>Pseudomonadota</taxon>
        <taxon>Gammaproteobacteria</taxon>
        <taxon>Natronospirales</taxon>
        <taxon>Natronospiraceae</taxon>
        <taxon>Natronospira</taxon>
    </lineage>
</organism>
<sequence length="501" mass="56316">MSQLQEWVRRPRNESLLSVASGVLLVGAFAPFGLWPLAVVALAGAFWLWSGHGPRRAFWLGWLFGLGSFGAGTYWLYVSLHVFGNVPLPLAIGLMVALICFLSLYPALVAAIAGRLAPEAGWRRELLLLPALWAFAEWFRGWFLTGFPWLSVGYSQVDSPLAGLAPVIGIYGLGFVLALSAGLLLQFLALHHRRRLPPAAAFLALWLAAAGLAQVEWTEADGEPQRAALLQGSIPQDRKWDPEERQPTIDLYREMTEAHWDLADVIIWPEAALPVLYHQVRFQVLDPLAEEAAAHDTELFMGMLTREVEGHFYNTILKLDADEHHFYRKNQLVPFGEFFPVPDFIRNWMRMMSLPYSDFERGGKDQTPLQLGGRPIAASICYEDVFPREIRRPLPEASLLVNVSNDAWFGDTIAPHQHLEIARMRSLEMGREMLRSTNTGVSAIIGHRGEVRERLPQFETDALVGEFQHRRGATPFAVIGNWVNVPVFLVLIGVGGWFRRR</sequence>
<comment type="similarity">
    <text evidence="2 9">Belongs to the CN hydrolase family. Apolipoprotein N-acyltransferase subfamily.</text>
</comment>
<feature type="transmembrane region" description="Helical" evidence="9">
    <location>
        <begin position="164"/>
        <end position="187"/>
    </location>
</feature>
<dbReference type="PROSITE" id="PS50263">
    <property type="entry name" value="CN_HYDROLASE"/>
    <property type="match status" value="1"/>
</dbReference>
<evidence type="ECO:0000256" key="6">
    <source>
        <dbReference type="ARBA" id="ARBA00022989"/>
    </source>
</evidence>